<dbReference type="AlphaFoldDB" id="A0A1M4Z8D3"/>
<feature type="transmembrane region" description="Helical" evidence="8">
    <location>
        <begin position="130"/>
        <end position="149"/>
    </location>
</feature>
<dbReference type="EMBL" id="FQUH01000006">
    <property type="protein sequence ID" value="SHF14280.1"/>
    <property type="molecule type" value="Genomic_DNA"/>
</dbReference>
<feature type="transmembrane region" description="Helical" evidence="8">
    <location>
        <begin position="290"/>
        <end position="313"/>
    </location>
</feature>
<sequence>MSSSVAKNNPSTMGSFVMSRSVILVAFVIVLLLLCLLSVALGTREVTWEEIISALQGNLNTVGEAAVAMRIPRTVLAVIAGASLGLSGTVMQGITRNPLADPGILGVNIGAAFFVVVGLAWLGMNQIQTYVWMAILGAALTAAFVYTIGSMGRGGATPLKLALAGAATSAALSCFTIAVVLPRNDIAGGARSWQIGGVGGATFETMSLVWPFLLVGLVITAFTARKLNSLALGDELAAGLGENVVLARSAAGLGAVLLCGATTAICGPIGFVGLVVPHCCRLFVGVDHRWLLPFSAVGGASLLLLADIMGRIISRPSELSVGVVTAFIGAPFFIWIVRRQRVREL</sequence>
<evidence type="ECO:0000256" key="6">
    <source>
        <dbReference type="ARBA" id="ARBA00022989"/>
    </source>
</evidence>
<dbReference type="SUPFAM" id="SSF81345">
    <property type="entry name" value="ABC transporter involved in vitamin B12 uptake, BtuC"/>
    <property type="match status" value="1"/>
</dbReference>
<evidence type="ECO:0000256" key="4">
    <source>
        <dbReference type="ARBA" id="ARBA00022475"/>
    </source>
</evidence>
<keyword evidence="5 8" id="KW-0812">Transmembrane</keyword>
<keyword evidence="4" id="KW-1003">Cell membrane</keyword>
<feature type="transmembrane region" description="Helical" evidence="8">
    <location>
        <begin position="201"/>
        <end position="222"/>
    </location>
</feature>
<comment type="subcellular location">
    <subcellularLocation>
        <location evidence="1">Cell membrane</location>
        <topology evidence="1">Multi-pass membrane protein</topology>
    </subcellularLocation>
</comment>
<keyword evidence="3" id="KW-0813">Transport</keyword>
<evidence type="ECO:0000256" key="5">
    <source>
        <dbReference type="ARBA" id="ARBA00022692"/>
    </source>
</evidence>
<protein>
    <submittedName>
        <fullName evidence="9">Iron complex transport system permease protein</fullName>
    </submittedName>
</protein>
<feature type="transmembrane region" description="Helical" evidence="8">
    <location>
        <begin position="319"/>
        <end position="337"/>
    </location>
</feature>
<dbReference type="GO" id="GO:0033214">
    <property type="term" value="P:siderophore-iron import into cell"/>
    <property type="evidence" value="ECO:0007669"/>
    <property type="project" value="TreeGrafter"/>
</dbReference>
<evidence type="ECO:0000313" key="10">
    <source>
        <dbReference type="Proteomes" id="UP000184159"/>
    </source>
</evidence>
<keyword evidence="10" id="KW-1185">Reference proteome</keyword>
<dbReference type="PANTHER" id="PTHR30472:SF1">
    <property type="entry name" value="FE(3+) DICITRATE TRANSPORT SYSTEM PERMEASE PROTEIN FECC-RELATED"/>
    <property type="match status" value="1"/>
</dbReference>
<dbReference type="GO" id="GO:0005886">
    <property type="term" value="C:plasma membrane"/>
    <property type="evidence" value="ECO:0007669"/>
    <property type="project" value="UniProtKB-SubCell"/>
</dbReference>
<gene>
    <name evidence="9" type="ORF">SAMN02745781_01515</name>
</gene>
<proteinExistence type="inferred from homology"/>
<dbReference type="GO" id="GO:0022857">
    <property type="term" value="F:transmembrane transporter activity"/>
    <property type="evidence" value="ECO:0007669"/>
    <property type="project" value="InterPro"/>
</dbReference>
<dbReference type="InterPro" id="IPR000522">
    <property type="entry name" value="ABC_transptr_permease_BtuC"/>
</dbReference>
<reference evidence="10" key="1">
    <citation type="submission" date="2016-11" db="EMBL/GenBank/DDBJ databases">
        <authorList>
            <person name="Varghese N."/>
            <person name="Submissions S."/>
        </authorList>
    </citation>
    <scope>NUCLEOTIDE SEQUENCE [LARGE SCALE GENOMIC DNA]</scope>
    <source>
        <strain evidence="10">DSM 21264</strain>
    </source>
</reference>
<organism evidence="9 10">
    <name type="scientific">Vibrio gazogenes DSM 21264 = NBRC 103151</name>
    <dbReference type="NCBI Taxonomy" id="1123492"/>
    <lineage>
        <taxon>Bacteria</taxon>
        <taxon>Pseudomonadati</taxon>
        <taxon>Pseudomonadota</taxon>
        <taxon>Gammaproteobacteria</taxon>
        <taxon>Vibrionales</taxon>
        <taxon>Vibrionaceae</taxon>
        <taxon>Vibrio</taxon>
    </lineage>
</organism>
<dbReference type="RefSeq" id="WP_072957562.1">
    <property type="nucleotide sequence ID" value="NZ_FQUH01000006.1"/>
</dbReference>
<feature type="transmembrane region" description="Helical" evidence="8">
    <location>
        <begin position="71"/>
        <end position="91"/>
    </location>
</feature>
<evidence type="ECO:0000256" key="1">
    <source>
        <dbReference type="ARBA" id="ARBA00004651"/>
    </source>
</evidence>
<dbReference type="Gene3D" id="1.10.3470.10">
    <property type="entry name" value="ABC transporter involved in vitamin B12 uptake, BtuC"/>
    <property type="match status" value="1"/>
</dbReference>
<evidence type="ECO:0000313" key="9">
    <source>
        <dbReference type="EMBL" id="SHF14280.1"/>
    </source>
</evidence>
<dbReference type="PANTHER" id="PTHR30472">
    <property type="entry name" value="FERRIC ENTEROBACTIN TRANSPORT SYSTEM PERMEASE PROTEIN"/>
    <property type="match status" value="1"/>
</dbReference>
<feature type="transmembrane region" description="Helical" evidence="8">
    <location>
        <begin position="161"/>
        <end position="181"/>
    </location>
</feature>
<dbReference type="Proteomes" id="UP000184159">
    <property type="component" value="Unassembled WGS sequence"/>
</dbReference>
<feature type="transmembrane region" description="Helical" evidence="8">
    <location>
        <begin position="103"/>
        <end position="124"/>
    </location>
</feature>
<dbReference type="CDD" id="cd06550">
    <property type="entry name" value="TM_ABC_iron-siderophores_like"/>
    <property type="match status" value="1"/>
</dbReference>
<dbReference type="Pfam" id="PF01032">
    <property type="entry name" value="FecCD"/>
    <property type="match status" value="1"/>
</dbReference>
<evidence type="ECO:0000256" key="2">
    <source>
        <dbReference type="ARBA" id="ARBA00007935"/>
    </source>
</evidence>
<evidence type="ECO:0000256" key="3">
    <source>
        <dbReference type="ARBA" id="ARBA00022448"/>
    </source>
</evidence>
<keyword evidence="6 8" id="KW-1133">Transmembrane helix</keyword>
<dbReference type="InterPro" id="IPR037294">
    <property type="entry name" value="ABC_BtuC-like"/>
</dbReference>
<evidence type="ECO:0000256" key="8">
    <source>
        <dbReference type="SAM" id="Phobius"/>
    </source>
</evidence>
<comment type="similarity">
    <text evidence="2">Belongs to the binding-protein-dependent transport system permease family. FecCD subfamily.</text>
</comment>
<accession>A0A1M4Z8D3</accession>
<keyword evidence="7 8" id="KW-0472">Membrane</keyword>
<dbReference type="FunFam" id="1.10.3470.10:FF:000001">
    <property type="entry name" value="Vitamin B12 ABC transporter permease BtuC"/>
    <property type="match status" value="1"/>
</dbReference>
<evidence type="ECO:0000256" key="7">
    <source>
        <dbReference type="ARBA" id="ARBA00023136"/>
    </source>
</evidence>
<name>A0A1M4Z8D3_VIBGA</name>